<evidence type="ECO:0000256" key="9">
    <source>
        <dbReference type="ARBA" id="ARBA00046458"/>
    </source>
</evidence>
<dbReference type="InterPro" id="IPR013162">
    <property type="entry name" value="CD80_C2-set"/>
</dbReference>
<comment type="subunit">
    <text evidence="9">Predominantly monomer of isoform CD22-beta. Also found as heterodimer of isoform CD22-beta and a shorter isoform. Interacts with PTPN6/SHP-1, LYN, SYK, PIK3R1/PIK3R2 and PLCG1 upon phosphorylation. Interacts with GRB2, INPP5D and SHC1 upon phosphorylation. May form a complex with INPP5D/SHIP, GRB2 and SHC1.</text>
</comment>
<dbReference type="SMART" id="SM00408">
    <property type="entry name" value="IGc2"/>
    <property type="match status" value="3"/>
</dbReference>
<comment type="function">
    <text evidence="8">Most highly expressed siglec (sialic acid-binding immunoglobulin-like lectin) on B-cells that plays a role in various aspects of B-cell biology including differentiation, antigen presentation, and trafficking to bone marrow. Binds to alpha 2,6-linked sialic acid residues of surface molecules such as CD22 itself, CD45 and IgM in a cis configuration. Can also bind to ligands on other cells as an adhesion molecule in a trans configuration. Acts as an inhibitory coreceptor on the surface of B-cells and inhibits B-cell receptor induced signaling, characterized by inhibition of the calcium mobilization and cellular activation. Mechanistically, the immunoreceptor tyrosine-based inhibitory motif domain is phosphorylated by the Src kinase LYN, which in turn leads to the recruitment of the protein tyrosine phosphatase 1/PTPN6, leading to the negative regulation of BCR signaling. If this negative signaling from is of sufficient strength, apoptosis of the B-cell can be induced.</text>
</comment>
<feature type="domain" description="Ig-like" evidence="12">
    <location>
        <begin position="143"/>
        <end position="233"/>
    </location>
</feature>
<dbReference type="Gene3D" id="2.60.40.10">
    <property type="entry name" value="Immunoglobulins"/>
    <property type="match status" value="6"/>
</dbReference>
<evidence type="ECO:0000256" key="5">
    <source>
        <dbReference type="ARBA" id="ARBA00038361"/>
    </source>
</evidence>
<reference evidence="13" key="2">
    <citation type="submission" date="2025-09" db="UniProtKB">
        <authorList>
            <consortium name="Ensembl"/>
        </authorList>
    </citation>
    <scope>IDENTIFICATION</scope>
</reference>
<keyword evidence="3 10" id="KW-0472">Membrane</keyword>
<dbReference type="Pfam" id="PF13895">
    <property type="entry name" value="Ig_2"/>
    <property type="match status" value="3"/>
</dbReference>
<keyword evidence="2" id="KW-0430">Lectin</keyword>
<feature type="transmembrane region" description="Helical" evidence="10">
    <location>
        <begin position="774"/>
        <end position="796"/>
    </location>
</feature>
<keyword evidence="11" id="KW-0732">Signal</keyword>
<feature type="domain" description="Ig-like" evidence="12">
    <location>
        <begin position="238"/>
        <end position="318"/>
    </location>
</feature>
<dbReference type="Ensembl" id="ENSDLAT00005071502.1">
    <property type="protein sequence ID" value="ENSDLAP00005075226.1"/>
    <property type="gene ID" value="ENSDLAG00005026749.1"/>
</dbReference>
<feature type="signal peptide" evidence="11">
    <location>
        <begin position="1"/>
        <end position="22"/>
    </location>
</feature>
<accession>A0A8P4KIZ3</accession>
<evidence type="ECO:0000256" key="7">
    <source>
        <dbReference type="ARBA" id="ARBA00041781"/>
    </source>
</evidence>
<dbReference type="PANTHER" id="PTHR46484">
    <property type="entry name" value="SI:CH211-171H4.5-RELATED"/>
    <property type="match status" value="1"/>
</dbReference>
<organism evidence="13 14">
    <name type="scientific">Dicentrarchus labrax</name>
    <name type="common">European seabass</name>
    <name type="synonym">Morone labrax</name>
    <dbReference type="NCBI Taxonomy" id="13489"/>
    <lineage>
        <taxon>Eukaryota</taxon>
        <taxon>Metazoa</taxon>
        <taxon>Chordata</taxon>
        <taxon>Craniata</taxon>
        <taxon>Vertebrata</taxon>
        <taxon>Euteleostomi</taxon>
        <taxon>Actinopterygii</taxon>
        <taxon>Neopterygii</taxon>
        <taxon>Teleostei</taxon>
        <taxon>Neoteleostei</taxon>
        <taxon>Acanthomorphata</taxon>
        <taxon>Eupercaria</taxon>
        <taxon>Moronidae</taxon>
        <taxon>Dicentrarchus</taxon>
    </lineage>
</organism>
<dbReference type="Proteomes" id="UP000694389">
    <property type="component" value="Unassembled WGS sequence"/>
</dbReference>
<feature type="domain" description="Ig-like" evidence="12">
    <location>
        <begin position="582"/>
        <end position="662"/>
    </location>
</feature>
<comment type="subcellular location">
    <subcellularLocation>
        <location evidence="1">Membrane</location>
        <topology evidence="1">Single-pass membrane protein</topology>
    </subcellularLocation>
</comment>
<dbReference type="InterPro" id="IPR007110">
    <property type="entry name" value="Ig-like_dom"/>
</dbReference>
<evidence type="ECO:0000256" key="10">
    <source>
        <dbReference type="SAM" id="Phobius"/>
    </source>
</evidence>
<evidence type="ECO:0000256" key="1">
    <source>
        <dbReference type="ARBA" id="ARBA00004167"/>
    </source>
</evidence>
<dbReference type="InterPro" id="IPR003599">
    <property type="entry name" value="Ig_sub"/>
</dbReference>
<evidence type="ECO:0000256" key="3">
    <source>
        <dbReference type="ARBA" id="ARBA00023136"/>
    </source>
</evidence>
<feature type="chain" id="PRO_5035846056" description="B-cell receptor CD22" evidence="11">
    <location>
        <begin position="23"/>
        <end position="832"/>
    </location>
</feature>
<keyword evidence="10" id="KW-1133">Transmembrane helix</keyword>
<protein>
    <recommendedName>
        <fullName evidence="6">B-cell receptor CD22</fullName>
    </recommendedName>
    <alternativeName>
        <fullName evidence="7">Sialic acid-binding Ig-like lectin 2</fullName>
    </alternativeName>
</protein>
<evidence type="ECO:0000313" key="14">
    <source>
        <dbReference type="Proteomes" id="UP000694389"/>
    </source>
</evidence>
<feature type="domain" description="Ig-like" evidence="12">
    <location>
        <begin position="410"/>
        <end position="490"/>
    </location>
</feature>
<keyword evidence="10" id="KW-0812">Transmembrane</keyword>
<name>A0A8P4KIZ3_DICLA</name>
<evidence type="ECO:0000256" key="4">
    <source>
        <dbReference type="ARBA" id="ARBA00023157"/>
    </source>
</evidence>
<evidence type="ECO:0000256" key="11">
    <source>
        <dbReference type="SAM" id="SignalP"/>
    </source>
</evidence>
<dbReference type="InterPro" id="IPR036179">
    <property type="entry name" value="Ig-like_dom_sf"/>
</dbReference>
<reference evidence="13" key="1">
    <citation type="submission" date="2025-08" db="UniProtKB">
        <authorList>
            <consortium name="Ensembl"/>
        </authorList>
    </citation>
    <scope>IDENTIFICATION</scope>
</reference>
<proteinExistence type="inferred from homology"/>
<evidence type="ECO:0000256" key="8">
    <source>
        <dbReference type="ARBA" id="ARBA00045430"/>
    </source>
</evidence>
<evidence type="ECO:0000256" key="6">
    <source>
        <dbReference type="ARBA" id="ARBA00040106"/>
    </source>
</evidence>
<evidence type="ECO:0000313" key="13">
    <source>
        <dbReference type="Ensembl" id="ENSDLAP00005075226.1"/>
    </source>
</evidence>
<dbReference type="InterPro" id="IPR003598">
    <property type="entry name" value="Ig_sub2"/>
</dbReference>
<sequence>MDSLKWTLFLVYLNIHVIQTDSSPWTIKVPSSVKGLPGSCVVIPCSFNFPNPSGKTLTGFTGMWTDATNQIFYHPDKSKVMKQYQNRAELIGDVGQKNCSLKIDPLQQSDTGPFHFRIEIQNLDKYSYRENTVSITMMSELNPIHFSVKEEVVEGQTEFASCSVSHSCPSSPPVFTWNHSGEALFQEQQLENGQWKAKSNLTFHPTRADHNKPLQCTVRYKGGQEHETSKVLKVKYAPVNVRVEHESAVKEGETVQLTCSSDAHPPASSYEWYNETGAQLHQGNVFRLPNVSRHHSGTLYCTAINEVGRGNSSLVQLNVLYAPEIKAISFCSSEGDMVKCVCIVESRPPSMVHFVLSDRVLPSTKVEKHDSVTIGTLQAELGSSAFVLCLANNTQGNANVTLFLPVNNAPVNVRVEHESAVKEGETVQLTCSSDAHPPASSYEWYNETGARLHQGNVFRLPNVSRHHSGTLYCTAINEVGRGNSSLVQLNVLYAPEIKAISFCSSEGDMVKCVCIVESRPPSMVHFVLSDRVLPSTKVEKHDSVTIGTLQAELGSSAFVLCLANNTQGNANVTLFLPVNNAPVNVRVEHESAVKEGETVQLTCSSDAHPPASSYEWYNETGARLHQGNVFRLPNVSRHHSGTLYCTAINEVGRGNSSLVQLNVLYAPEIKAISSCSSEGDMVKCVCIVESRPPSMVHFVLSDRVLPSTKVEKHDSVTIGTLQAELGSSAFVLCQANNTQGNANVTLFLPVNNAPVNVRVEHESALPVNSRMQSLYIIIAIGAGAILVILLTAVGVVKKCRGRSGEEPTSHMKTMQAEKDVELSQYAATKREL</sequence>
<evidence type="ECO:0000256" key="2">
    <source>
        <dbReference type="ARBA" id="ARBA00022734"/>
    </source>
</evidence>
<dbReference type="AlphaFoldDB" id="A0A8P4KIZ3"/>
<dbReference type="Pfam" id="PF08205">
    <property type="entry name" value="C2-set_2"/>
    <property type="match status" value="1"/>
</dbReference>
<dbReference type="InterPro" id="IPR056386">
    <property type="entry name" value="Ig_CD22"/>
</dbReference>
<dbReference type="Pfam" id="PF24518">
    <property type="entry name" value="Ig_CD22"/>
    <property type="match status" value="1"/>
</dbReference>
<keyword evidence="4" id="KW-1015">Disulfide bond</keyword>
<dbReference type="InterPro" id="IPR013783">
    <property type="entry name" value="Ig-like_fold"/>
</dbReference>
<dbReference type="SUPFAM" id="SSF48726">
    <property type="entry name" value="Immunoglobulin"/>
    <property type="match status" value="8"/>
</dbReference>
<dbReference type="PROSITE" id="PS50835">
    <property type="entry name" value="IG_LIKE"/>
    <property type="match status" value="4"/>
</dbReference>
<dbReference type="GeneTree" id="ENSGT01150000286924"/>
<dbReference type="GO" id="GO:0016020">
    <property type="term" value="C:membrane"/>
    <property type="evidence" value="ECO:0007669"/>
    <property type="project" value="UniProtKB-SubCell"/>
</dbReference>
<comment type="similarity">
    <text evidence="5">Belongs to the immunoglobulin superfamily. SIGLEC (sialic acid binding Ig-like lectin) family.</text>
</comment>
<dbReference type="PANTHER" id="PTHR46484:SF1">
    <property type="entry name" value="SCHWANN CELL MYELIN PROTEIN-RELATED"/>
    <property type="match status" value="1"/>
</dbReference>
<dbReference type="GO" id="GO:0030246">
    <property type="term" value="F:carbohydrate binding"/>
    <property type="evidence" value="ECO:0007669"/>
    <property type="project" value="UniProtKB-KW"/>
</dbReference>
<evidence type="ECO:0000259" key="12">
    <source>
        <dbReference type="PROSITE" id="PS50835"/>
    </source>
</evidence>
<dbReference type="SMART" id="SM00409">
    <property type="entry name" value="IG"/>
    <property type="match status" value="5"/>
</dbReference>
<keyword evidence="14" id="KW-1185">Reference proteome</keyword>